<dbReference type="GO" id="GO:0005884">
    <property type="term" value="C:actin filament"/>
    <property type="evidence" value="ECO:0007669"/>
    <property type="project" value="TreeGrafter"/>
</dbReference>
<evidence type="ECO:0000259" key="9">
    <source>
        <dbReference type="PROSITE" id="PS51263"/>
    </source>
</evidence>
<dbReference type="PANTHER" id="PTHR10829:SF29">
    <property type="entry name" value="COACTOSIN-LIKE PROTEIN"/>
    <property type="match status" value="1"/>
</dbReference>
<comment type="similarity">
    <text evidence="5">Belongs to the actin-binding proteins ADF family. Coactosin subfamily.</text>
</comment>
<dbReference type="EMBL" id="CAVLGL010000086">
    <property type="protein sequence ID" value="CAK1590695.1"/>
    <property type="molecule type" value="Genomic_DNA"/>
</dbReference>
<comment type="function">
    <text evidence="6">Binds to F-actin in a calcium-independent manner. Has no direct effect on actin depolymerization. Acts as a chaperone for ALOX5 (5LO), influencing both its stability and activity in leukotrienes synthesis.</text>
</comment>
<name>A0AAV1L7G0_9NEOP</name>
<dbReference type="CDD" id="cd11282">
    <property type="entry name" value="ADF_coactosin_like"/>
    <property type="match status" value="1"/>
</dbReference>
<dbReference type="InterPro" id="IPR029006">
    <property type="entry name" value="ADF-H/Gelsolin-like_dom_sf"/>
</dbReference>
<dbReference type="FunFam" id="3.40.20.10:FF:000018">
    <property type="entry name" value="Coactosin-like 1"/>
    <property type="match status" value="1"/>
</dbReference>
<gene>
    <name evidence="10" type="ORF">PARMNEM_LOCUS11026</name>
</gene>
<dbReference type="GO" id="GO:0030833">
    <property type="term" value="P:regulation of actin filament polymerization"/>
    <property type="evidence" value="ECO:0007669"/>
    <property type="project" value="TreeGrafter"/>
</dbReference>
<dbReference type="PROSITE" id="PS51263">
    <property type="entry name" value="ADF_H"/>
    <property type="match status" value="1"/>
</dbReference>
<evidence type="ECO:0000256" key="5">
    <source>
        <dbReference type="ARBA" id="ARBA00038052"/>
    </source>
</evidence>
<reference evidence="10 11" key="1">
    <citation type="submission" date="2023-11" db="EMBL/GenBank/DDBJ databases">
        <authorList>
            <person name="Hedman E."/>
            <person name="Englund M."/>
            <person name="Stromberg M."/>
            <person name="Nyberg Akerstrom W."/>
            <person name="Nylinder S."/>
            <person name="Jareborg N."/>
            <person name="Kallberg Y."/>
            <person name="Kronander E."/>
        </authorList>
    </citation>
    <scope>NUCLEOTIDE SEQUENCE [LARGE SCALE GENOMIC DNA]</scope>
</reference>
<dbReference type="SMART" id="SM00102">
    <property type="entry name" value="ADF"/>
    <property type="match status" value="1"/>
</dbReference>
<proteinExistence type="inferred from homology"/>
<keyword evidence="4" id="KW-0206">Cytoskeleton</keyword>
<comment type="subcellular location">
    <subcellularLocation>
        <location evidence="1">Cytoplasm</location>
        <location evidence="1">Cytoskeleton</location>
    </subcellularLocation>
</comment>
<dbReference type="PANTHER" id="PTHR10829">
    <property type="entry name" value="CORTACTIN AND DREBRIN"/>
    <property type="match status" value="1"/>
</dbReference>
<accession>A0AAV1L7G0</accession>
<dbReference type="Gene3D" id="3.40.20.10">
    <property type="entry name" value="Severin"/>
    <property type="match status" value="1"/>
</dbReference>
<evidence type="ECO:0000256" key="8">
    <source>
        <dbReference type="ARBA" id="ARBA00068121"/>
    </source>
</evidence>
<organism evidence="10 11">
    <name type="scientific">Parnassius mnemosyne</name>
    <name type="common">clouded apollo</name>
    <dbReference type="NCBI Taxonomy" id="213953"/>
    <lineage>
        <taxon>Eukaryota</taxon>
        <taxon>Metazoa</taxon>
        <taxon>Ecdysozoa</taxon>
        <taxon>Arthropoda</taxon>
        <taxon>Hexapoda</taxon>
        <taxon>Insecta</taxon>
        <taxon>Pterygota</taxon>
        <taxon>Neoptera</taxon>
        <taxon>Endopterygota</taxon>
        <taxon>Lepidoptera</taxon>
        <taxon>Glossata</taxon>
        <taxon>Ditrysia</taxon>
        <taxon>Papilionoidea</taxon>
        <taxon>Papilionidae</taxon>
        <taxon>Parnassiinae</taxon>
        <taxon>Parnassini</taxon>
        <taxon>Parnassius</taxon>
        <taxon>Driopa</taxon>
    </lineage>
</organism>
<evidence type="ECO:0000256" key="3">
    <source>
        <dbReference type="ARBA" id="ARBA00023203"/>
    </source>
</evidence>
<comment type="caution">
    <text evidence="10">The sequence shown here is derived from an EMBL/GenBank/DDBJ whole genome shotgun (WGS) entry which is preliminary data.</text>
</comment>
<sequence>MYADGHPEQIEGNYKSLHDRVRELSDNQNNIVTKFDALTKNVDEFRNILTQFSEKMIALEESATDRRKFRSEINVLRKRIDDLYAIVKEGKEDNSCPSDDVQEIESCHSEFSCSSKVAMTTGLDRDTIRAAYEDVRSDATPTEWAVFKFEGSRIVCSARGSDFTEFRKQFADDERAFGYLRLQMGDEMSKRRKFMFMTWVGPNVSVINRAKMSTDKAIVKDIISNFAVELQLESQAEIDIDQFKDALNRAGGANYGTGVRDL</sequence>
<keyword evidence="2" id="KW-0963">Cytoplasm</keyword>
<evidence type="ECO:0000256" key="2">
    <source>
        <dbReference type="ARBA" id="ARBA00022490"/>
    </source>
</evidence>
<dbReference type="AlphaFoldDB" id="A0AAV1L7G0"/>
<dbReference type="Pfam" id="PF00241">
    <property type="entry name" value="Cofilin_ADF"/>
    <property type="match status" value="1"/>
</dbReference>
<keyword evidence="11" id="KW-1185">Reference proteome</keyword>
<keyword evidence="3" id="KW-0009">Actin-binding</keyword>
<evidence type="ECO:0000256" key="7">
    <source>
        <dbReference type="ARBA" id="ARBA00062335"/>
    </source>
</evidence>
<dbReference type="InterPro" id="IPR002108">
    <property type="entry name" value="ADF-H"/>
</dbReference>
<evidence type="ECO:0000256" key="1">
    <source>
        <dbReference type="ARBA" id="ARBA00004245"/>
    </source>
</evidence>
<dbReference type="GO" id="GO:0030864">
    <property type="term" value="C:cortical actin cytoskeleton"/>
    <property type="evidence" value="ECO:0007669"/>
    <property type="project" value="TreeGrafter"/>
</dbReference>
<dbReference type="GO" id="GO:0051015">
    <property type="term" value="F:actin filament binding"/>
    <property type="evidence" value="ECO:0007669"/>
    <property type="project" value="TreeGrafter"/>
</dbReference>
<evidence type="ECO:0000256" key="6">
    <source>
        <dbReference type="ARBA" id="ARBA00058385"/>
    </source>
</evidence>
<feature type="domain" description="ADF-H" evidence="9">
    <location>
        <begin position="120"/>
        <end position="248"/>
    </location>
</feature>
<comment type="subunit">
    <text evidence="7">Interacts with 5-lipoxygenase (ALOX5/5LO) in a calcium-independent manner. Binds to F-actin with a stoichiometry of 1:2.</text>
</comment>
<dbReference type="Proteomes" id="UP001314205">
    <property type="component" value="Unassembled WGS sequence"/>
</dbReference>
<dbReference type="SUPFAM" id="SSF55753">
    <property type="entry name" value="Actin depolymerizing proteins"/>
    <property type="match status" value="1"/>
</dbReference>
<dbReference type="GO" id="GO:0030427">
    <property type="term" value="C:site of polarized growth"/>
    <property type="evidence" value="ECO:0007669"/>
    <property type="project" value="TreeGrafter"/>
</dbReference>
<evidence type="ECO:0000313" key="11">
    <source>
        <dbReference type="Proteomes" id="UP001314205"/>
    </source>
</evidence>
<protein>
    <recommendedName>
        <fullName evidence="8">Coactosin-like protein</fullName>
    </recommendedName>
</protein>
<evidence type="ECO:0000256" key="4">
    <source>
        <dbReference type="ARBA" id="ARBA00023212"/>
    </source>
</evidence>
<evidence type="ECO:0000313" key="10">
    <source>
        <dbReference type="EMBL" id="CAK1590695.1"/>
    </source>
</evidence>